<evidence type="ECO:0000256" key="3">
    <source>
        <dbReference type="ARBA" id="ARBA00022833"/>
    </source>
</evidence>
<evidence type="ECO:0000256" key="4">
    <source>
        <dbReference type="PROSITE-ProRule" id="PRU00325"/>
    </source>
</evidence>
<dbReference type="Pfam" id="PF04434">
    <property type="entry name" value="SWIM"/>
    <property type="match status" value="1"/>
</dbReference>
<accession>A0AAV0E706</accession>
<evidence type="ECO:0000313" key="6">
    <source>
        <dbReference type="EMBL" id="CAH9116394.1"/>
    </source>
</evidence>
<dbReference type="Proteomes" id="UP001152523">
    <property type="component" value="Unassembled WGS sequence"/>
</dbReference>
<organism evidence="6 7">
    <name type="scientific">Cuscuta epithymum</name>
    <dbReference type="NCBI Taxonomy" id="186058"/>
    <lineage>
        <taxon>Eukaryota</taxon>
        <taxon>Viridiplantae</taxon>
        <taxon>Streptophyta</taxon>
        <taxon>Embryophyta</taxon>
        <taxon>Tracheophyta</taxon>
        <taxon>Spermatophyta</taxon>
        <taxon>Magnoliopsida</taxon>
        <taxon>eudicotyledons</taxon>
        <taxon>Gunneridae</taxon>
        <taxon>Pentapetalae</taxon>
        <taxon>asterids</taxon>
        <taxon>lamiids</taxon>
        <taxon>Solanales</taxon>
        <taxon>Convolvulaceae</taxon>
        <taxon>Cuscuteae</taxon>
        <taxon>Cuscuta</taxon>
        <taxon>Cuscuta subgen. Cuscuta</taxon>
    </lineage>
</organism>
<dbReference type="PANTHER" id="PTHR31973:SF187">
    <property type="entry name" value="MUTATOR TRANSPOSASE MUDRA PROTEIN"/>
    <property type="match status" value="1"/>
</dbReference>
<dbReference type="AlphaFoldDB" id="A0AAV0E706"/>
<keyword evidence="1" id="KW-0479">Metal-binding</keyword>
<keyword evidence="3" id="KW-0862">Zinc</keyword>
<evidence type="ECO:0000259" key="5">
    <source>
        <dbReference type="PROSITE" id="PS50966"/>
    </source>
</evidence>
<reference evidence="6" key="1">
    <citation type="submission" date="2022-07" db="EMBL/GenBank/DDBJ databases">
        <authorList>
            <person name="Macas J."/>
            <person name="Novak P."/>
            <person name="Neumann P."/>
        </authorList>
    </citation>
    <scope>NUCLEOTIDE SEQUENCE</scope>
</reference>
<dbReference type="PROSITE" id="PS50966">
    <property type="entry name" value="ZF_SWIM"/>
    <property type="match status" value="1"/>
</dbReference>
<name>A0AAV0E706_9ASTE</name>
<keyword evidence="2 4" id="KW-0863">Zinc-finger</keyword>
<dbReference type="PANTHER" id="PTHR31973">
    <property type="entry name" value="POLYPROTEIN, PUTATIVE-RELATED"/>
    <property type="match status" value="1"/>
</dbReference>
<protein>
    <recommendedName>
        <fullName evidence="5">SWIM-type domain-containing protein</fullName>
    </recommendedName>
</protein>
<dbReference type="GO" id="GO:0008270">
    <property type="term" value="F:zinc ion binding"/>
    <property type="evidence" value="ECO:0007669"/>
    <property type="project" value="UniProtKB-KW"/>
</dbReference>
<evidence type="ECO:0000256" key="2">
    <source>
        <dbReference type="ARBA" id="ARBA00022771"/>
    </source>
</evidence>
<sequence>MQEWFTERREKAESTHTILSEKNEKVLVALQLESRCMKVKPSCAYEFEVIDRKCRCFVVNLNSKSCSCGQFQLDHFVCVHAVAAIGSRPGLSCYNYISPYYTRDMLLATWSGIMHPIGDSEDWVIPSHISSVRCKPPSCLKRPPGRPKKSRIPSIGEYRGSKHRKCSRCNVVGHNKRLALMLFRWPRIDSFTLVFPALDKIHLVIFLHLISCTQHCLVLNTILLFKAK</sequence>
<keyword evidence="7" id="KW-1185">Reference proteome</keyword>
<gene>
    <name evidence="6" type="ORF">CEPIT_LOCUS21479</name>
</gene>
<dbReference type="SMART" id="SM00575">
    <property type="entry name" value="ZnF_PMZ"/>
    <property type="match status" value="1"/>
</dbReference>
<dbReference type="EMBL" id="CAMAPF010000274">
    <property type="protein sequence ID" value="CAH9116394.1"/>
    <property type="molecule type" value="Genomic_DNA"/>
</dbReference>
<dbReference type="InterPro" id="IPR006564">
    <property type="entry name" value="Znf_PMZ"/>
</dbReference>
<feature type="domain" description="SWIM-type" evidence="5">
    <location>
        <begin position="57"/>
        <end position="89"/>
    </location>
</feature>
<comment type="caution">
    <text evidence="6">The sequence shown here is derived from an EMBL/GenBank/DDBJ whole genome shotgun (WGS) entry which is preliminary data.</text>
</comment>
<proteinExistence type="predicted"/>
<evidence type="ECO:0000313" key="7">
    <source>
        <dbReference type="Proteomes" id="UP001152523"/>
    </source>
</evidence>
<dbReference type="InterPro" id="IPR007527">
    <property type="entry name" value="Znf_SWIM"/>
</dbReference>
<evidence type="ECO:0000256" key="1">
    <source>
        <dbReference type="ARBA" id="ARBA00022723"/>
    </source>
</evidence>